<organism evidence="1 2">
    <name type="scientific">Bacillus pseudomycoides</name>
    <dbReference type="NCBI Taxonomy" id="64104"/>
    <lineage>
        <taxon>Bacteria</taxon>
        <taxon>Bacillati</taxon>
        <taxon>Bacillota</taxon>
        <taxon>Bacilli</taxon>
        <taxon>Bacillales</taxon>
        <taxon>Bacillaceae</taxon>
        <taxon>Bacillus</taxon>
        <taxon>Bacillus cereus group</taxon>
    </lineage>
</organism>
<protein>
    <submittedName>
        <fullName evidence="1">Uncharacterized protein</fullName>
    </submittedName>
</protein>
<dbReference type="Proteomes" id="UP000219775">
    <property type="component" value="Unassembled WGS sequence"/>
</dbReference>
<evidence type="ECO:0000313" key="1">
    <source>
        <dbReference type="EMBL" id="PEM58192.1"/>
    </source>
</evidence>
<sequence length="340" mass="39596">MEEKKTRSKKYYRIAFFVSTSYIWFLILAAYSMGIPQYIQLLGEIALITAFTCYFSVPIFYIGLPLVYIRFVLSCFRIYTSERMLAYYALSCFVLGLALFLPLKIYGFYEENYIFTKQVHNQRIEEKIKQAIEKNNGPIQITYVTRESMLQSNEGSGSPVYPKINIHFELLNCDKQNNGGSGFSCESSVEAYYKDKKWLVDYDSKKNTGVMNLSKDNQRAVEVEKQLALTPEEELNICNNAESKAVQYVKNEYNLDLTIVEKTFNKHTSSYKKENRPSNAIHALTINGYLKTDSQKDITVRVEYDPIAREYWSHIYEMSDGAKKEIEKQIELKKEIHDKK</sequence>
<gene>
    <name evidence="1" type="ORF">CN613_28975</name>
</gene>
<name>A0A2B6QQJ2_9BACI</name>
<comment type="caution">
    <text evidence="1">The sequence shown here is derived from an EMBL/GenBank/DDBJ whole genome shotgun (WGS) entry which is preliminary data.</text>
</comment>
<dbReference type="AlphaFoldDB" id="A0A2B6QQJ2"/>
<dbReference type="EMBL" id="NUDP01000271">
    <property type="protein sequence ID" value="PEM58192.1"/>
    <property type="molecule type" value="Genomic_DNA"/>
</dbReference>
<proteinExistence type="predicted"/>
<reference evidence="1 2" key="1">
    <citation type="submission" date="2017-09" db="EMBL/GenBank/DDBJ databases">
        <title>Large-scale bioinformatics analysis of Bacillus genomes uncovers conserved roles of natural products in bacterial physiology.</title>
        <authorList>
            <consortium name="Agbiome Team Llc"/>
            <person name="Bleich R.M."/>
            <person name="Grubbs K.J."/>
            <person name="Santa Maria K.C."/>
            <person name="Allen S.E."/>
            <person name="Farag S."/>
            <person name="Shank E.A."/>
            <person name="Bowers A."/>
        </authorList>
    </citation>
    <scope>NUCLEOTIDE SEQUENCE [LARGE SCALE GENOMIC DNA]</scope>
    <source>
        <strain evidence="1 2">AFS009893</strain>
    </source>
</reference>
<dbReference type="RefSeq" id="WP_097850313.1">
    <property type="nucleotide sequence ID" value="NZ_NUDP01000271.1"/>
</dbReference>
<evidence type="ECO:0000313" key="2">
    <source>
        <dbReference type="Proteomes" id="UP000219775"/>
    </source>
</evidence>
<accession>A0A2B6QQJ2</accession>